<comment type="caution">
    <text evidence="1">The sequence shown here is derived from an EMBL/GenBank/DDBJ whole genome shotgun (WGS) entry which is preliminary data.</text>
</comment>
<proteinExistence type="predicted"/>
<reference evidence="1 2" key="1">
    <citation type="submission" date="2020-08" db="EMBL/GenBank/DDBJ databases">
        <title>Genomic Encyclopedia of Type Strains, Phase III (KMG-III): the genomes of soil and plant-associated and newly described type strains.</title>
        <authorList>
            <person name="Whitman W."/>
        </authorList>
    </citation>
    <scope>NUCLEOTIDE SEQUENCE [LARGE SCALE GENOMIC DNA]</scope>
    <source>
        <strain evidence="1 2">CECT 8075</strain>
    </source>
</reference>
<name>A0A7W5E3X1_9BACT</name>
<gene>
    <name evidence="1" type="ORF">FHS27_005581</name>
</gene>
<evidence type="ECO:0000313" key="2">
    <source>
        <dbReference type="Proteomes" id="UP000536179"/>
    </source>
</evidence>
<dbReference type="Proteomes" id="UP000536179">
    <property type="component" value="Unassembled WGS sequence"/>
</dbReference>
<keyword evidence="2" id="KW-1185">Reference proteome</keyword>
<accession>A0A7W5E3X1</accession>
<protein>
    <submittedName>
        <fullName evidence="1">Uncharacterized protein</fullName>
    </submittedName>
</protein>
<evidence type="ECO:0000313" key="1">
    <source>
        <dbReference type="EMBL" id="MBB3209741.1"/>
    </source>
</evidence>
<dbReference type="RefSeq" id="WP_184308584.1">
    <property type="nucleotide sequence ID" value="NZ_JACHXU010000026.1"/>
</dbReference>
<dbReference type="AlphaFoldDB" id="A0A7W5E3X1"/>
<sequence length="429" mass="47984">MAGFTDREIFVSCRCGGILIGIFVGIISTGAADENQVVYESDQRRIEIQVERYLDRLDDDSHATRKRAITGLLRLAHDSQPQQNHAIIQTMLRRSLFADLETQLAIDRLVGDITLDIHHQNVERVIAAIEVDTQATEPSPLMSTWQTFSSRAGTGEEARQAFREIAVYAGPQLSWPSLNARVDSDDAHLVLISHLGCVAPQMPQPFRPQSERVLAVMKRTLLAAGVSSGSDANARVIGRLIDRTILENPYGWTLPERLHMALLYDRPRVVSTLRWEVLRCEDPLARDLAAAILVTPRCTKSWIGEIEEEVQRLVTALEDRRVVCVAPEQLVARPLPIVLNQQIHRRGVDVGGDVSEKSNFPVILRTRVQDVAAWALVQGTDFDTRDHGLIGLQADPIWGTRLASIGFATEWERTAFLESVRRYQEPSAN</sequence>
<organism evidence="1 2">
    <name type="scientific">Aporhodopirellula rubra</name>
    <dbReference type="NCBI Taxonomy" id="980271"/>
    <lineage>
        <taxon>Bacteria</taxon>
        <taxon>Pseudomonadati</taxon>
        <taxon>Planctomycetota</taxon>
        <taxon>Planctomycetia</taxon>
        <taxon>Pirellulales</taxon>
        <taxon>Pirellulaceae</taxon>
        <taxon>Aporhodopirellula</taxon>
    </lineage>
</organism>
<dbReference type="EMBL" id="JACHXU010000026">
    <property type="protein sequence ID" value="MBB3209741.1"/>
    <property type="molecule type" value="Genomic_DNA"/>
</dbReference>